<feature type="non-terminal residue" evidence="7">
    <location>
        <position position="564"/>
    </location>
</feature>
<dbReference type="AlphaFoldDB" id="A0AAV2H6J2"/>
<keyword evidence="8" id="KW-1185">Reference proteome</keyword>
<comment type="caution">
    <text evidence="7">The sequence shown here is derived from an EMBL/GenBank/DDBJ whole genome shotgun (WGS) entry which is preliminary data.</text>
</comment>
<keyword evidence="3" id="KW-0862">Zinc</keyword>
<evidence type="ECO:0000256" key="5">
    <source>
        <dbReference type="SAM" id="MobiDB-lite"/>
    </source>
</evidence>
<evidence type="ECO:0000313" key="8">
    <source>
        <dbReference type="Proteomes" id="UP001497497"/>
    </source>
</evidence>
<dbReference type="InterPro" id="IPR002893">
    <property type="entry name" value="Znf_MYND"/>
</dbReference>
<dbReference type="EMBL" id="CAXITT010000023">
    <property type="protein sequence ID" value="CAL1527846.1"/>
    <property type="molecule type" value="Genomic_DNA"/>
</dbReference>
<dbReference type="PROSITE" id="PS01360">
    <property type="entry name" value="ZF_MYND_1"/>
    <property type="match status" value="2"/>
</dbReference>
<evidence type="ECO:0000256" key="3">
    <source>
        <dbReference type="ARBA" id="ARBA00022833"/>
    </source>
</evidence>
<evidence type="ECO:0000256" key="4">
    <source>
        <dbReference type="PROSITE-ProRule" id="PRU00134"/>
    </source>
</evidence>
<feature type="domain" description="MYND-type" evidence="6">
    <location>
        <begin position="430"/>
        <end position="468"/>
    </location>
</feature>
<dbReference type="SUPFAM" id="SSF144232">
    <property type="entry name" value="HIT/MYND zinc finger-like"/>
    <property type="match status" value="2"/>
</dbReference>
<feature type="region of interest" description="Disordered" evidence="5">
    <location>
        <begin position="251"/>
        <end position="371"/>
    </location>
</feature>
<accession>A0AAV2H6J2</accession>
<evidence type="ECO:0000256" key="1">
    <source>
        <dbReference type="ARBA" id="ARBA00022723"/>
    </source>
</evidence>
<proteinExistence type="predicted"/>
<name>A0AAV2H6J2_LYMST</name>
<keyword evidence="1" id="KW-0479">Metal-binding</keyword>
<gene>
    <name evidence="7" type="ORF">GSLYS_00002016001</name>
</gene>
<evidence type="ECO:0000256" key="2">
    <source>
        <dbReference type="ARBA" id="ARBA00022771"/>
    </source>
</evidence>
<feature type="compositionally biased region" description="Basic residues" evidence="5">
    <location>
        <begin position="135"/>
        <end position="151"/>
    </location>
</feature>
<dbReference type="Proteomes" id="UP001497497">
    <property type="component" value="Unassembled WGS sequence"/>
</dbReference>
<dbReference type="GO" id="GO:0008270">
    <property type="term" value="F:zinc ion binding"/>
    <property type="evidence" value="ECO:0007669"/>
    <property type="project" value="UniProtKB-KW"/>
</dbReference>
<keyword evidence="2 4" id="KW-0863">Zinc-finger</keyword>
<evidence type="ECO:0000259" key="6">
    <source>
        <dbReference type="PROSITE" id="PS50865"/>
    </source>
</evidence>
<feature type="compositionally biased region" description="Polar residues" evidence="5">
    <location>
        <begin position="281"/>
        <end position="300"/>
    </location>
</feature>
<feature type="region of interest" description="Disordered" evidence="5">
    <location>
        <begin position="187"/>
        <end position="233"/>
    </location>
</feature>
<organism evidence="7 8">
    <name type="scientific">Lymnaea stagnalis</name>
    <name type="common">Great pond snail</name>
    <name type="synonym">Helix stagnalis</name>
    <dbReference type="NCBI Taxonomy" id="6523"/>
    <lineage>
        <taxon>Eukaryota</taxon>
        <taxon>Metazoa</taxon>
        <taxon>Spiralia</taxon>
        <taxon>Lophotrochozoa</taxon>
        <taxon>Mollusca</taxon>
        <taxon>Gastropoda</taxon>
        <taxon>Heterobranchia</taxon>
        <taxon>Euthyneura</taxon>
        <taxon>Panpulmonata</taxon>
        <taxon>Hygrophila</taxon>
        <taxon>Lymnaeoidea</taxon>
        <taxon>Lymnaeidae</taxon>
        <taxon>Lymnaea</taxon>
    </lineage>
</organism>
<dbReference type="PROSITE" id="PS50865">
    <property type="entry name" value="ZF_MYND_2"/>
    <property type="match status" value="1"/>
</dbReference>
<dbReference type="Gene3D" id="6.10.140.2220">
    <property type="match status" value="2"/>
</dbReference>
<feature type="compositionally biased region" description="Basic and acidic residues" evidence="5">
    <location>
        <begin position="111"/>
        <end position="124"/>
    </location>
</feature>
<reference evidence="7 8" key="1">
    <citation type="submission" date="2024-04" db="EMBL/GenBank/DDBJ databases">
        <authorList>
            <consortium name="Genoscope - CEA"/>
            <person name="William W."/>
        </authorList>
    </citation>
    <scope>NUCLEOTIDE SEQUENCE [LARGE SCALE GENOMIC DNA]</scope>
</reference>
<evidence type="ECO:0000313" key="7">
    <source>
        <dbReference type="EMBL" id="CAL1527846.1"/>
    </source>
</evidence>
<dbReference type="Pfam" id="PF01753">
    <property type="entry name" value="zf-MYND"/>
    <property type="match status" value="1"/>
</dbReference>
<sequence length="564" mass="61720">MAGSGDEMRFIEFQDLERYKQERRCMHCKIRTFDDMVTCTKCLEFCYCSIECLENDSKGHATECNIIGLRKGRRRIVDINMLEYVKQKAKLLDEDGDPIDVKSHPKANPKPVDEIKDPKAKDQQNENVPAYKPGPKNKKNKRKNKSKRRKAPNPVKPSSQTPDLSSTIVRGRFGGRVKVDDNVRSGARFGEGWWTSGRPSSSGGGATGHATEKTIYAKKPTKTSFPEYDSDTDSDDGLKLCAMATVEDATAKSSFCDSGPTGSVDATPKEADGKVKVGPASSANQTWSGMNAASPSGSSDATRHVRAFSAASSCEASGKVKERSPTCSSEPASKVNERSAASSREPASKVRESSPTSSGEPASVLKERSAPCTNGASNTYKVTSATLNSYDNEYQPTGDELVPYDQKKAEEAMSAAGRRDSGKSPVLEKCLFCGKESYSMLKCSRCFTGRYCGKICQKQDFPRHKESCRRGGRFLVALDKIPDPLVTAAFLGLGIPPISVFLSDLCGAFEYLMIGPRRSLLLEIVDTSVFVFQYSVRAMDRDGTMCRILFYEPSGIYYHVPNGL</sequence>
<feature type="compositionally biased region" description="Polar residues" evidence="5">
    <location>
        <begin position="156"/>
        <end position="168"/>
    </location>
</feature>
<protein>
    <recommendedName>
        <fullName evidence="6">MYND-type domain-containing protein</fullName>
    </recommendedName>
</protein>
<feature type="region of interest" description="Disordered" evidence="5">
    <location>
        <begin position="95"/>
        <end position="173"/>
    </location>
</feature>